<dbReference type="GO" id="GO:1990304">
    <property type="term" value="C:MUB1-RAD6-UBR2 ubiquitin ligase complex"/>
    <property type="evidence" value="ECO:0007669"/>
    <property type="project" value="TreeGrafter"/>
</dbReference>
<dbReference type="Proteomes" id="UP000027920">
    <property type="component" value="Unassembled WGS sequence"/>
</dbReference>
<dbReference type="InterPro" id="IPR027443">
    <property type="entry name" value="IPNS-like_sf"/>
</dbReference>
<feature type="region of interest" description="Disordered" evidence="1">
    <location>
        <begin position="134"/>
        <end position="166"/>
    </location>
</feature>
<reference evidence="3 4" key="1">
    <citation type="submission" date="2013-03" db="EMBL/GenBank/DDBJ databases">
        <title>The Genome Sequence of Exophiala aquamarina CBS 119918.</title>
        <authorList>
            <consortium name="The Broad Institute Genomics Platform"/>
            <person name="Cuomo C."/>
            <person name="de Hoog S."/>
            <person name="Gorbushina A."/>
            <person name="Walker B."/>
            <person name="Young S.K."/>
            <person name="Zeng Q."/>
            <person name="Gargeya S."/>
            <person name="Fitzgerald M."/>
            <person name="Haas B."/>
            <person name="Abouelleil A."/>
            <person name="Allen A.W."/>
            <person name="Alvarado L."/>
            <person name="Arachchi H.M."/>
            <person name="Berlin A.M."/>
            <person name="Chapman S.B."/>
            <person name="Gainer-Dewar J."/>
            <person name="Goldberg J."/>
            <person name="Griggs A."/>
            <person name="Gujja S."/>
            <person name="Hansen M."/>
            <person name="Howarth C."/>
            <person name="Imamovic A."/>
            <person name="Ireland A."/>
            <person name="Larimer J."/>
            <person name="McCowan C."/>
            <person name="Murphy C."/>
            <person name="Pearson M."/>
            <person name="Poon T.W."/>
            <person name="Priest M."/>
            <person name="Roberts A."/>
            <person name="Saif S."/>
            <person name="Shea T."/>
            <person name="Sisk P."/>
            <person name="Sykes S."/>
            <person name="Wortman J."/>
            <person name="Nusbaum C."/>
            <person name="Birren B."/>
        </authorList>
    </citation>
    <scope>NUCLEOTIDE SEQUENCE [LARGE SCALE GENOMIC DNA]</scope>
    <source>
        <strain evidence="3 4">CBS 119918</strain>
    </source>
</reference>
<dbReference type="Pfam" id="PF03171">
    <property type="entry name" value="2OG-FeII_Oxy"/>
    <property type="match status" value="1"/>
</dbReference>
<feature type="compositionally biased region" description="Polar residues" evidence="1">
    <location>
        <begin position="237"/>
        <end position="249"/>
    </location>
</feature>
<feature type="compositionally biased region" description="Basic and acidic residues" evidence="1">
    <location>
        <begin position="154"/>
        <end position="163"/>
    </location>
</feature>
<dbReference type="AlphaFoldDB" id="A0A072P099"/>
<dbReference type="GeneID" id="25285911"/>
<dbReference type="RefSeq" id="XP_013255692.1">
    <property type="nucleotide sequence ID" value="XM_013400238.1"/>
</dbReference>
<dbReference type="GO" id="GO:0044283">
    <property type="term" value="P:small molecule biosynthetic process"/>
    <property type="evidence" value="ECO:0007669"/>
    <property type="project" value="UniProtKB-ARBA"/>
</dbReference>
<evidence type="ECO:0000256" key="1">
    <source>
        <dbReference type="SAM" id="MobiDB-lite"/>
    </source>
</evidence>
<dbReference type="EMBL" id="AMGV01000015">
    <property type="protein sequence ID" value="KEF53102.1"/>
    <property type="molecule type" value="Genomic_DNA"/>
</dbReference>
<dbReference type="Pfam" id="PF14226">
    <property type="entry name" value="DIOX_N"/>
    <property type="match status" value="1"/>
</dbReference>
<dbReference type="InterPro" id="IPR005123">
    <property type="entry name" value="Oxoglu/Fe-dep_dioxygenase_dom"/>
</dbReference>
<dbReference type="GO" id="GO:0006511">
    <property type="term" value="P:ubiquitin-dependent protein catabolic process"/>
    <property type="evidence" value="ECO:0007669"/>
    <property type="project" value="TreeGrafter"/>
</dbReference>
<dbReference type="InterPro" id="IPR051664">
    <property type="entry name" value="MYND-type_zinc_finger"/>
</dbReference>
<proteinExistence type="predicted"/>
<evidence type="ECO:0000313" key="4">
    <source>
        <dbReference type="Proteomes" id="UP000027920"/>
    </source>
</evidence>
<dbReference type="FunFam" id="2.60.120.330:FF:000051">
    <property type="entry name" value="Clavaminate synthase-like protein"/>
    <property type="match status" value="1"/>
</dbReference>
<dbReference type="GO" id="GO:0007163">
    <property type="term" value="P:establishment or maintenance of cell polarity"/>
    <property type="evidence" value="ECO:0007669"/>
    <property type="project" value="TreeGrafter"/>
</dbReference>
<feature type="compositionally biased region" description="Polar residues" evidence="1">
    <location>
        <begin position="196"/>
        <end position="209"/>
    </location>
</feature>
<dbReference type="OrthoDB" id="5594178at2759"/>
<dbReference type="InterPro" id="IPR016024">
    <property type="entry name" value="ARM-type_fold"/>
</dbReference>
<sequence length="956" mass="106515">MREVNFSIPNVNKASVHITTTLYDRRALDCTSTLPLINSLNHLAYLTTSSARIRDILTVDGGIERLVCILKEGRSKDEMHMWKWNLAFQCIVNIGVRGSENVRTRVVEADMVPVIATILWDYVLVIEREKAKADAEQARRNGPHHHNSSRSSKLSRDLSRDMSQDSNARSSFFEHLNASSDLRSTRRQAPPPSLDIPQSFSQAFGTTESGPAEASMTPASVLTSPPERTVFPRPHLQHQNRSSEGRSTFQRQLNMQPPATAVPSMDASDGFSIRPVREVDRLPSMLPALNTGVTSHPDSPTTPSAPVHRGMLSPVGRRMRRPSIRHQNSMGGEADDAVMEDVTVDDEGIVDPDARAEGQSRVPTRDPSPHDPQDIDGRQPLTITIPPQQARDIDNVDIAQQTPIVAGMGNPLGPITHEAMGPSPIPTVPATAASPAIPLNAYPNFFLRNATATASTTALMPRDEDVLMGLQLLAYISKYCYLRHYFQSTHLVPRLRIDKEVERIYGPSSRGPLPEPTEDDNEEFLQPDDYNIFPLVEKFTVRHHSKDMQYWACVVMRNLCRKDDARGGIRQCANYQCGKWEEFTRQFAKCRRCRRTKYCSKSDMGSFNDAVEAIQLPVVDISKFSTEVGKEMLNAATKFGFLYISTSGTGFTEDIVNHQFKLSQQLFALPESEMEPYRIDDSNHGWVGMQAEILDPKAQRTGDFKQGFNMGEFLDGEPKKPLPPILQDHLDHLVGFEAKCKQLCDRVLDLLALGLEVEEPNFFSSRHTQPSGCTVRLLHYPAIPEDVDYRPEVDIRAGAHSDYGSITLLFQRPSQPGLEIRTPENTWAPVPVIPDGYHVSSTFPPILVNIGDLLSYWTNGLLKSTVHRVIFPRNSKRGGEDRYSIVYFCHPGNDMELVPVPSKLVAQYTLEDDAKIGHGGGAGSERAITAQEHLINRLQATYKFRGGAASGDGIEV</sequence>
<accession>A0A072P099</accession>
<feature type="compositionally biased region" description="Polar residues" evidence="1">
    <location>
        <begin position="291"/>
        <end position="304"/>
    </location>
</feature>
<evidence type="ECO:0000313" key="3">
    <source>
        <dbReference type="EMBL" id="KEF53102.1"/>
    </source>
</evidence>
<evidence type="ECO:0000259" key="2">
    <source>
        <dbReference type="PROSITE" id="PS51471"/>
    </source>
</evidence>
<feature type="domain" description="Fe2OG dioxygenase" evidence="2">
    <location>
        <begin position="769"/>
        <end position="891"/>
    </location>
</feature>
<feature type="region of interest" description="Disordered" evidence="1">
    <location>
        <begin position="179"/>
        <end position="249"/>
    </location>
</feature>
<dbReference type="Gene3D" id="2.60.120.330">
    <property type="entry name" value="B-lactam Antibiotic, Isopenicillin N Synthase, Chain"/>
    <property type="match status" value="1"/>
</dbReference>
<dbReference type="PROSITE" id="PS51471">
    <property type="entry name" value="FE2OG_OXY"/>
    <property type="match status" value="1"/>
</dbReference>
<feature type="region of interest" description="Disordered" evidence="1">
    <location>
        <begin position="353"/>
        <end position="381"/>
    </location>
</feature>
<dbReference type="PANTHER" id="PTHR47442:SF1">
    <property type="entry name" value="MYND-TYPE ZINC FINGER PROTEIN MUB1"/>
    <property type="match status" value="1"/>
</dbReference>
<keyword evidence="4" id="KW-1185">Reference proteome</keyword>
<feature type="region of interest" description="Disordered" evidence="1">
    <location>
        <begin position="289"/>
        <end position="338"/>
    </location>
</feature>
<dbReference type="InterPro" id="IPR026992">
    <property type="entry name" value="DIOX_N"/>
</dbReference>
<dbReference type="HOGENOM" id="CLU_308592_0_0_1"/>
<dbReference type="PANTHER" id="PTHR47442">
    <property type="entry name" value="MYND-TYPE ZINC FINGER PROTEIN MUB1"/>
    <property type="match status" value="1"/>
</dbReference>
<dbReference type="SUPFAM" id="SSF48371">
    <property type="entry name" value="ARM repeat"/>
    <property type="match status" value="1"/>
</dbReference>
<dbReference type="InterPro" id="IPR044861">
    <property type="entry name" value="IPNS-like_FE2OG_OXY"/>
</dbReference>
<dbReference type="SUPFAM" id="SSF51197">
    <property type="entry name" value="Clavaminate synthase-like"/>
    <property type="match status" value="1"/>
</dbReference>
<name>A0A072P099_9EURO</name>
<dbReference type="VEuPathDB" id="FungiDB:A1O9_11010"/>
<comment type="caution">
    <text evidence="3">The sequence shown here is derived from an EMBL/GenBank/DDBJ whole genome shotgun (WGS) entry which is preliminary data.</text>
</comment>
<organism evidence="3 4">
    <name type="scientific">Exophiala aquamarina CBS 119918</name>
    <dbReference type="NCBI Taxonomy" id="1182545"/>
    <lineage>
        <taxon>Eukaryota</taxon>
        <taxon>Fungi</taxon>
        <taxon>Dikarya</taxon>
        <taxon>Ascomycota</taxon>
        <taxon>Pezizomycotina</taxon>
        <taxon>Eurotiomycetes</taxon>
        <taxon>Chaetothyriomycetidae</taxon>
        <taxon>Chaetothyriales</taxon>
        <taxon>Herpotrichiellaceae</taxon>
        <taxon>Exophiala</taxon>
    </lineage>
</organism>
<feature type="compositionally biased region" description="Basic and acidic residues" evidence="1">
    <location>
        <begin position="353"/>
        <end position="377"/>
    </location>
</feature>
<gene>
    <name evidence="3" type="ORF">A1O9_11010</name>
</gene>
<protein>
    <recommendedName>
        <fullName evidence="2">Fe2OG dioxygenase domain-containing protein</fullName>
    </recommendedName>
</protein>